<sequence>MEFKLLGPVEAWSDGQPVPLGGAKPKALLAALALEPGHVIPVNRLIDIVWGEEPPDTGRALIQTYVKNLRKAMADAGHPEVIVTAPPGYLLRTPPESLDVNVFTTLLDRARQAPPAAAVEFYRQADALWRGPALAGLEDTALAGEATRLDEWRLAAVEERVAAEVALGRADLAELTGLVGRHPTDERFRGHLMVTLYRLGRQADALASFRECRDLLIDELGVEPGEELTGLHAAILRGDLAPAVDSPAPARVPSQLPPVPSDFTGRAHELHELIAAASGVRVITGQGGSGKSTLLARAARELAPAYPDGQLHADLRGMSDSPADPGDILARFLRALGVADEQIPDDLGERGQLFRSVAGPRRLLILLDDARNAAQVRPLLPGSASCLLLATSRARLGGLEGATVSEIGTMDDAEAMDLLARIVGGERVAADPVAAGRILTHCGNLPLAIRLAGAKLLSRQRWPLSLLADRLGDESRRLSELSAGDLCVRASIELSHQGLSPRESAMLRRLGYLGLPDFSIWVASWLLDIPKADADGLVEALVDAQLVEYVGVDAFGNLRYRMHDLVRLYARERAERDEPRQDLVDAVARTIGGWLSLIDNLGAAAPPEDVSWRYTLNETYRPSEQMAARASADPGDWFAAEQQSLTAGVERAAALGLHELVCEVASARYAAVTSGTNRFEVSNRINQAALSAARAAGDARREAVMLAELGKLRYYQDRYVEARHFYTEALMKFREVGDLQGEAATLAGLGTACREPGHLVEALHFLEQACTLLRGLDDRPGLAYALRMTGSVHLELGDYAKARSTLDESLRAYRDTGNARGEGFTLRTLGLYHRARGEYADAVDACERAAQVFRKLGDEHMESYAVRSLAKARLRMGDAARVLEQLEWALSTCQSLGDRFGQAAGLRALGEAHLEFGHADLAESFLRAAYEIFDSDNTILWAARVQRDLARVHTVRGDEAAAAQAREQALRVFADHGAREHAELLGG</sequence>
<dbReference type="Pfam" id="PF13424">
    <property type="entry name" value="TPR_12"/>
    <property type="match status" value="1"/>
</dbReference>
<evidence type="ECO:0000256" key="1">
    <source>
        <dbReference type="ARBA" id="ARBA00005820"/>
    </source>
</evidence>
<keyword evidence="4" id="KW-0804">Transcription</keyword>
<dbReference type="GO" id="GO:0000160">
    <property type="term" value="P:phosphorelay signal transduction system"/>
    <property type="evidence" value="ECO:0007669"/>
    <property type="project" value="InterPro"/>
</dbReference>
<gene>
    <name evidence="7" type="ORF">Cba03nite_46410</name>
</gene>
<dbReference type="SUPFAM" id="SSF48452">
    <property type="entry name" value="TPR-like"/>
    <property type="match status" value="3"/>
</dbReference>
<keyword evidence="8" id="KW-1185">Reference proteome</keyword>
<evidence type="ECO:0000313" key="8">
    <source>
        <dbReference type="Proteomes" id="UP000601223"/>
    </source>
</evidence>
<dbReference type="RefSeq" id="WP_203749903.1">
    <property type="nucleotide sequence ID" value="NZ_BONF01000028.1"/>
</dbReference>
<dbReference type="InterPro" id="IPR036388">
    <property type="entry name" value="WH-like_DNA-bd_sf"/>
</dbReference>
<comment type="caution">
    <text evidence="7">The sequence shown here is derived from an EMBL/GenBank/DDBJ whole genome shotgun (WGS) entry which is preliminary data.</text>
</comment>
<dbReference type="SUPFAM" id="SSF46894">
    <property type="entry name" value="C-terminal effector domain of the bipartite response regulators"/>
    <property type="match status" value="1"/>
</dbReference>
<name>A0A8J3NJQ0_9ACTN</name>
<dbReference type="AlphaFoldDB" id="A0A8J3NJQ0"/>
<organism evidence="7 8">
    <name type="scientific">Catellatospora bangladeshensis</name>
    <dbReference type="NCBI Taxonomy" id="310355"/>
    <lineage>
        <taxon>Bacteria</taxon>
        <taxon>Bacillati</taxon>
        <taxon>Actinomycetota</taxon>
        <taxon>Actinomycetes</taxon>
        <taxon>Micromonosporales</taxon>
        <taxon>Micromonosporaceae</taxon>
        <taxon>Catellatospora</taxon>
    </lineage>
</organism>
<dbReference type="SMART" id="SM01043">
    <property type="entry name" value="BTAD"/>
    <property type="match status" value="1"/>
</dbReference>
<dbReference type="Pfam" id="PF00486">
    <property type="entry name" value="Trans_reg_C"/>
    <property type="match status" value="1"/>
</dbReference>
<dbReference type="InterPro" id="IPR011990">
    <property type="entry name" value="TPR-like_helical_dom_sf"/>
</dbReference>
<dbReference type="CDD" id="cd15831">
    <property type="entry name" value="BTAD"/>
    <property type="match status" value="1"/>
</dbReference>
<dbReference type="EMBL" id="BONF01000028">
    <property type="protein sequence ID" value="GIF83292.1"/>
    <property type="molecule type" value="Genomic_DNA"/>
</dbReference>
<keyword evidence="3 5" id="KW-0238">DNA-binding</keyword>
<evidence type="ECO:0000313" key="7">
    <source>
        <dbReference type="EMBL" id="GIF83292.1"/>
    </source>
</evidence>
<dbReference type="PRINTS" id="PR00364">
    <property type="entry name" value="DISEASERSIST"/>
</dbReference>
<feature type="DNA-binding region" description="OmpR/PhoB-type" evidence="5">
    <location>
        <begin position="1"/>
        <end position="93"/>
    </location>
</feature>
<dbReference type="Gene3D" id="1.10.10.10">
    <property type="entry name" value="Winged helix-like DNA-binding domain superfamily/Winged helix DNA-binding domain"/>
    <property type="match status" value="1"/>
</dbReference>
<dbReference type="Gene3D" id="1.25.40.10">
    <property type="entry name" value="Tetratricopeptide repeat domain"/>
    <property type="match status" value="2"/>
</dbReference>
<proteinExistence type="inferred from homology"/>
<evidence type="ECO:0000256" key="5">
    <source>
        <dbReference type="PROSITE-ProRule" id="PRU01091"/>
    </source>
</evidence>
<evidence type="ECO:0000256" key="2">
    <source>
        <dbReference type="ARBA" id="ARBA00023015"/>
    </source>
</evidence>
<feature type="domain" description="OmpR/PhoB-type" evidence="6">
    <location>
        <begin position="1"/>
        <end position="93"/>
    </location>
</feature>
<dbReference type="GO" id="GO:0003677">
    <property type="term" value="F:DNA binding"/>
    <property type="evidence" value="ECO:0007669"/>
    <property type="project" value="UniProtKB-UniRule"/>
</dbReference>
<dbReference type="PANTHER" id="PTHR35807:SF1">
    <property type="entry name" value="TRANSCRIPTIONAL REGULATOR REDD"/>
    <property type="match status" value="1"/>
</dbReference>
<dbReference type="InterPro" id="IPR051677">
    <property type="entry name" value="AfsR-DnrI-RedD_regulator"/>
</dbReference>
<dbReference type="InterPro" id="IPR016032">
    <property type="entry name" value="Sig_transdc_resp-reg_C-effctor"/>
</dbReference>
<dbReference type="InterPro" id="IPR005158">
    <property type="entry name" value="BTAD"/>
</dbReference>
<evidence type="ECO:0000259" key="6">
    <source>
        <dbReference type="PROSITE" id="PS51755"/>
    </source>
</evidence>
<dbReference type="InterPro" id="IPR027417">
    <property type="entry name" value="P-loop_NTPase"/>
</dbReference>
<dbReference type="Pfam" id="PF03704">
    <property type="entry name" value="BTAD"/>
    <property type="match status" value="1"/>
</dbReference>
<evidence type="ECO:0000256" key="3">
    <source>
        <dbReference type="ARBA" id="ARBA00023125"/>
    </source>
</evidence>
<dbReference type="Gene3D" id="3.40.50.300">
    <property type="entry name" value="P-loop containing nucleotide triphosphate hydrolases"/>
    <property type="match status" value="1"/>
</dbReference>
<dbReference type="GO" id="GO:0006355">
    <property type="term" value="P:regulation of DNA-templated transcription"/>
    <property type="evidence" value="ECO:0007669"/>
    <property type="project" value="InterPro"/>
</dbReference>
<comment type="similarity">
    <text evidence="1">Belongs to the AfsR/DnrI/RedD regulatory family.</text>
</comment>
<dbReference type="SUPFAM" id="SSF52540">
    <property type="entry name" value="P-loop containing nucleoside triphosphate hydrolases"/>
    <property type="match status" value="1"/>
</dbReference>
<dbReference type="PANTHER" id="PTHR35807">
    <property type="entry name" value="TRANSCRIPTIONAL REGULATOR REDD-RELATED"/>
    <property type="match status" value="1"/>
</dbReference>
<dbReference type="GO" id="GO:0043531">
    <property type="term" value="F:ADP binding"/>
    <property type="evidence" value="ECO:0007669"/>
    <property type="project" value="InterPro"/>
</dbReference>
<keyword evidence="2" id="KW-0805">Transcription regulation</keyword>
<dbReference type="InterPro" id="IPR001867">
    <property type="entry name" value="OmpR/PhoB-type_DNA-bd"/>
</dbReference>
<dbReference type="PROSITE" id="PS51755">
    <property type="entry name" value="OMPR_PHOB"/>
    <property type="match status" value="1"/>
</dbReference>
<accession>A0A8J3NJQ0</accession>
<dbReference type="InterPro" id="IPR019734">
    <property type="entry name" value="TPR_rpt"/>
</dbReference>
<dbReference type="Proteomes" id="UP000601223">
    <property type="component" value="Unassembled WGS sequence"/>
</dbReference>
<reference evidence="7 8" key="1">
    <citation type="submission" date="2021-01" db="EMBL/GenBank/DDBJ databases">
        <title>Whole genome shotgun sequence of Catellatospora bangladeshensis NBRC 107357.</title>
        <authorList>
            <person name="Komaki H."/>
            <person name="Tamura T."/>
        </authorList>
    </citation>
    <scope>NUCLEOTIDE SEQUENCE [LARGE SCALE GENOMIC DNA]</scope>
    <source>
        <strain evidence="7 8">NBRC 107357</strain>
    </source>
</reference>
<dbReference type="SMART" id="SM00862">
    <property type="entry name" value="Trans_reg_C"/>
    <property type="match status" value="1"/>
</dbReference>
<evidence type="ECO:0000256" key="4">
    <source>
        <dbReference type="ARBA" id="ARBA00023163"/>
    </source>
</evidence>
<protein>
    <submittedName>
        <fullName evidence="7">SARP family transcriptional regulator</fullName>
    </submittedName>
</protein>
<dbReference type="SMART" id="SM00028">
    <property type="entry name" value="TPR"/>
    <property type="match status" value="6"/>
</dbReference>